<name>A0A2T4ZBE1_9BACL</name>
<dbReference type="InterPro" id="IPR048279">
    <property type="entry name" value="MdtK-like"/>
</dbReference>
<evidence type="ECO:0000256" key="3">
    <source>
        <dbReference type="ARBA" id="ARBA00010199"/>
    </source>
</evidence>
<keyword evidence="15" id="KW-1185">Reference proteome</keyword>
<dbReference type="EMBL" id="PZZP01000001">
    <property type="protein sequence ID" value="PTM59203.1"/>
    <property type="molecule type" value="Genomic_DNA"/>
</dbReference>
<protein>
    <recommendedName>
        <fullName evidence="4">Probable multidrug resistance protein NorM</fullName>
    </recommendedName>
    <alternativeName>
        <fullName evidence="12">Multidrug-efflux transporter</fullName>
    </alternativeName>
</protein>
<comment type="subcellular location">
    <subcellularLocation>
        <location evidence="2">Cell membrane</location>
        <topology evidence="2">Multi-pass membrane protein</topology>
    </subcellularLocation>
</comment>
<evidence type="ECO:0000256" key="8">
    <source>
        <dbReference type="ARBA" id="ARBA00022692"/>
    </source>
</evidence>
<keyword evidence="10" id="KW-0406">Ion transport</keyword>
<evidence type="ECO:0000256" key="11">
    <source>
        <dbReference type="ARBA" id="ARBA00023136"/>
    </source>
</evidence>
<evidence type="ECO:0000256" key="2">
    <source>
        <dbReference type="ARBA" id="ARBA00004651"/>
    </source>
</evidence>
<keyword evidence="7" id="KW-1003">Cell membrane</keyword>
<dbReference type="AlphaFoldDB" id="A0A2T4ZBE1"/>
<dbReference type="OrthoDB" id="9780160at2"/>
<dbReference type="InterPro" id="IPR050222">
    <property type="entry name" value="MATE_MdtK"/>
</dbReference>
<evidence type="ECO:0000313" key="15">
    <source>
        <dbReference type="Proteomes" id="UP000241639"/>
    </source>
</evidence>
<feature type="transmembrane region" description="Helical" evidence="13">
    <location>
        <begin position="389"/>
        <end position="412"/>
    </location>
</feature>
<keyword evidence="8 13" id="KW-0812">Transmembrane</keyword>
<accession>A0A2T4ZBE1</accession>
<evidence type="ECO:0000256" key="6">
    <source>
        <dbReference type="ARBA" id="ARBA00022449"/>
    </source>
</evidence>
<feature type="transmembrane region" description="Helical" evidence="13">
    <location>
        <begin position="360"/>
        <end position="377"/>
    </location>
</feature>
<feature type="transmembrane region" description="Helical" evidence="13">
    <location>
        <begin position="162"/>
        <end position="182"/>
    </location>
</feature>
<dbReference type="PANTHER" id="PTHR43298">
    <property type="entry name" value="MULTIDRUG RESISTANCE PROTEIN NORM-RELATED"/>
    <property type="match status" value="1"/>
</dbReference>
<comment type="function">
    <text evidence="1">Multidrug efflux pump.</text>
</comment>
<keyword evidence="11 13" id="KW-0472">Membrane</keyword>
<dbReference type="Proteomes" id="UP000241639">
    <property type="component" value="Unassembled WGS sequence"/>
</dbReference>
<feature type="transmembrane region" description="Helical" evidence="13">
    <location>
        <begin position="133"/>
        <end position="150"/>
    </location>
</feature>
<evidence type="ECO:0000256" key="4">
    <source>
        <dbReference type="ARBA" id="ARBA00020268"/>
    </source>
</evidence>
<feature type="transmembrane region" description="Helical" evidence="13">
    <location>
        <begin position="286"/>
        <end position="307"/>
    </location>
</feature>
<feature type="transmembrane region" description="Helical" evidence="13">
    <location>
        <begin position="14"/>
        <end position="34"/>
    </location>
</feature>
<keyword evidence="6" id="KW-0050">Antiport</keyword>
<evidence type="ECO:0000256" key="9">
    <source>
        <dbReference type="ARBA" id="ARBA00022989"/>
    </source>
</evidence>
<feature type="transmembrane region" description="Helical" evidence="13">
    <location>
        <begin position="202"/>
        <end position="220"/>
    </location>
</feature>
<sequence>MQATTTIKGKWKQFLTVLTPMLITQVGLFAMKFIDTIMAGNAGASDLAGVAIATSLWLPFYTGIAGILMSITPIVSQLVGANRQKEIPSTVFQGIYLAVIIALVILGVGVLVADPVLSLMQLEEEVYRVAKGYLIALAFGIVPLFLYNVLRYFIDALGQTRISMFIILVALPFNALFNYVFIFGQWGMPRLGGIGAGVATALTYWFIAAIALFIVIRWQPFSAFAIFQQRPRISLAHWKEMLTIGVPVGCAIFFETSIFAVVTLFMSAFDTITIAAHQAAINFASWMYMVPMGIGTALTILVGFEVGANRLQDAKQYSIMGIGTAVAFSLLSAVLLWVFRAEAAALYSTEQAVRTMTQQFLLYAIFFQLSDALVTPIQGVLRGYKDVNWTLFLTLISFWVFGIPVGILLANYTAFGPFGYWMGLISGLGVGAIGLWARLILVQRKYSNQAGHEQPSTCRSQNVL</sequence>
<feature type="transmembrane region" description="Helical" evidence="13">
    <location>
        <begin position="418"/>
        <end position="441"/>
    </location>
</feature>
<evidence type="ECO:0000256" key="1">
    <source>
        <dbReference type="ARBA" id="ARBA00003408"/>
    </source>
</evidence>
<dbReference type="Pfam" id="PF01554">
    <property type="entry name" value="MatE"/>
    <property type="match status" value="2"/>
</dbReference>
<evidence type="ECO:0000256" key="5">
    <source>
        <dbReference type="ARBA" id="ARBA00022448"/>
    </source>
</evidence>
<dbReference type="NCBIfam" id="TIGR00797">
    <property type="entry name" value="matE"/>
    <property type="match status" value="1"/>
</dbReference>
<dbReference type="GO" id="GO:0005886">
    <property type="term" value="C:plasma membrane"/>
    <property type="evidence" value="ECO:0007669"/>
    <property type="project" value="UniProtKB-SubCell"/>
</dbReference>
<feature type="transmembrane region" description="Helical" evidence="13">
    <location>
        <begin position="241"/>
        <end position="266"/>
    </location>
</feature>
<dbReference type="PIRSF" id="PIRSF006603">
    <property type="entry name" value="DinF"/>
    <property type="match status" value="1"/>
</dbReference>
<dbReference type="PANTHER" id="PTHR43298:SF2">
    <property type="entry name" value="FMN_FAD EXPORTER YEEO-RELATED"/>
    <property type="match status" value="1"/>
</dbReference>
<dbReference type="InterPro" id="IPR002528">
    <property type="entry name" value="MATE_fam"/>
</dbReference>
<feature type="transmembrane region" description="Helical" evidence="13">
    <location>
        <begin position="54"/>
        <end position="79"/>
    </location>
</feature>
<feature type="transmembrane region" description="Helical" evidence="13">
    <location>
        <begin position="91"/>
        <end position="113"/>
    </location>
</feature>
<gene>
    <name evidence="14" type="ORF">C8J48_1806</name>
</gene>
<dbReference type="GO" id="GO:0015297">
    <property type="term" value="F:antiporter activity"/>
    <property type="evidence" value="ECO:0007669"/>
    <property type="project" value="UniProtKB-KW"/>
</dbReference>
<comment type="similarity">
    <text evidence="3">Belongs to the multi antimicrobial extrusion (MATE) (TC 2.A.66.1) family.</text>
</comment>
<dbReference type="RefSeq" id="WP_107725990.1">
    <property type="nucleotide sequence ID" value="NZ_PZZP01000001.1"/>
</dbReference>
<proteinExistence type="inferred from homology"/>
<evidence type="ECO:0000256" key="13">
    <source>
        <dbReference type="SAM" id="Phobius"/>
    </source>
</evidence>
<evidence type="ECO:0000256" key="10">
    <source>
        <dbReference type="ARBA" id="ARBA00023065"/>
    </source>
</evidence>
<feature type="transmembrane region" description="Helical" evidence="13">
    <location>
        <begin position="319"/>
        <end position="340"/>
    </location>
</feature>
<evidence type="ECO:0000313" key="14">
    <source>
        <dbReference type="EMBL" id="PTM59203.1"/>
    </source>
</evidence>
<keyword evidence="9 13" id="KW-1133">Transmembrane helix</keyword>
<comment type="caution">
    <text evidence="14">The sequence shown here is derived from an EMBL/GenBank/DDBJ whole genome shotgun (WGS) entry which is preliminary data.</text>
</comment>
<dbReference type="GO" id="GO:0006811">
    <property type="term" value="P:monoatomic ion transport"/>
    <property type="evidence" value="ECO:0007669"/>
    <property type="project" value="UniProtKB-KW"/>
</dbReference>
<organism evidence="14 15">
    <name type="scientific">Desmospora activa DSM 45169</name>
    <dbReference type="NCBI Taxonomy" id="1121389"/>
    <lineage>
        <taxon>Bacteria</taxon>
        <taxon>Bacillati</taxon>
        <taxon>Bacillota</taxon>
        <taxon>Bacilli</taxon>
        <taxon>Bacillales</taxon>
        <taxon>Thermoactinomycetaceae</taxon>
        <taxon>Desmospora</taxon>
    </lineage>
</organism>
<evidence type="ECO:0000256" key="12">
    <source>
        <dbReference type="ARBA" id="ARBA00031636"/>
    </source>
</evidence>
<dbReference type="CDD" id="cd13131">
    <property type="entry name" value="MATE_NorM_like"/>
    <property type="match status" value="1"/>
</dbReference>
<dbReference type="GO" id="GO:0042910">
    <property type="term" value="F:xenobiotic transmembrane transporter activity"/>
    <property type="evidence" value="ECO:0007669"/>
    <property type="project" value="InterPro"/>
</dbReference>
<reference evidence="14 15" key="1">
    <citation type="submission" date="2018-04" db="EMBL/GenBank/DDBJ databases">
        <title>Genomic Encyclopedia of Archaeal and Bacterial Type Strains, Phase II (KMG-II): from individual species to whole genera.</title>
        <authorList>
            <person name="Goeker M."/>
        </authorList>
    </citation>
    <scope>NUCLEOTIDE SEQUENCE [LARGE SCALE GENOMIC DNA]</scope>
    <source>
        <strain evidence="14 15">DSM 45169</strain>
    </source>
</reference>
<evidence type="ECO:0000256" key="7">
    <source>
        <dbReference type="ARBA" id="ARBA00022475"/>
    </source>
</evidence>
<keyword evidence="5" id="KW-0813">Transport</keyword>